<feature type="chain" id="PRO_5026166909" evidence="1">
    <location>
        <begin position="30"/>
        <end position="97"/>
    </location>
</feature>
<keyword evidence="1" id="KW-0732">Signal</keyword>
<organism evidence="2">
    <name type="scientific">Rhipicephalus microplus</name>
    <name type="common">Cattle tick</name>
    <name type="synonym">Boophilus microplus</name>
    <dbReference type="NCBI Taxonomy" id="6941"/>
    <lineage>
        <taxon>Eukaryota</taxon>
        <taxon>Metazoa</taxon>
        <taxon>Ecdysozoa</taxon>
        <taxon>Arthropoda</taxon>
        <taxon>Chelicerata</taxon>
        <taxon>Arachnida</taxon>
        <taxon>Acari</taxon>
        <taxon>Parasitiformes</taxon>
        <taxon>Ixodida</taxon>
        <taxon>Ixodoidea</taxon>
        <taxon>Ixodidae</taxon>
        <taxon>Rhipicephalinae</taxon>
        <taxon>Rhipicephalus</taxon>
        <taxon>Boophilus</taxon>
    </lineage>
</organism>
<protein>
    <submittedName>
        <fullName evidence="2">Putative secreted protein</fullName>
    </submittedName>
</protein>
<evidence type="ECO:0000313" key="2">
    <source>
        <dbReference type="EMBL" id="NIE44589.1"/>
    </source>
</evidence>
<sequence length="97" mass="10893">MKKIMCDHCVSSKIVFFFIPVLCILVGQGENANCLSLRNMETQGLLVDALKVQCTCHATVDNASAMRWLSHVMFYHCLHQRVKCKCFGICSQGFSCT</sequence>
<accession>A0A6G5A1D4</accession>
<evidence type="ECO:0000256" key="1">
    <source>
        <dbReference type="SAM" id="SignalP"/>
    </source>
</evidence>
<reference evidence="2" key="1">
    <citation type="submission" date="2020-03" db="EMBL/GenBank/DDBJ databases">
        <title>A transcriptome and proteome of the tick Rhipicephalus microplus shaped by the genetic composition of its hosts and developmental stage.</title>
        <authorList>
            <person name="Garcia G.R."/>
            <person name="Ribeiro J.M.C."/>
            <person name="Maruyama S.R."/>
            <person name="Gardinasse L.G."/>
            <person name="Nelson K."/>
            <person name="Ferreira B.R."/>
            <person name="Andrade T.G."/>
            <person name="Santos I.K.F.M."/>
        </authorList>
    </citation>
    <scope>NUCLEOTIDE SEQUENCE</scope>
    <source>
        <strain evidence="2">NSGR</strain>
        <tissue evidence="2">Salivary glands</tissue>
    </source>
</reference>
<feature type="signal peptide" evidence="1">
    <location>
        <begin position="1"/>
        <end position="29"/>
    </location>
</feature>
<dbReference type="EMBL" id="GIKN01002316">
    <property type="protein sequence ID" value="NIE44589.1"/>
    <property type="molecule type" value="Transcribed_RNA"/>
</dbReference>
<name>A0A6G5A1D4_RHIMP</name>
<proteinExistence type="predicted"/>
<dbReference type="AlphaFoldDB" id="A0A6G5A1D4"/>